<dbReference type="InterPro" id="IPR011055">
    <property type="entry name" value="Dup_hybrid_motif"/>
</dbReference>
<feature type="domain" description="M23ase beta-sheet core" evidence="2">
    <location>
        <begin position="66"/>
        <end position="158"/>
    </location>
</feature>
<dbReference type="PANTHER" id="PTHR21666:SF270">
    <property type="entry name" value="MUREIN HYDROLASE ACTIVATOR ENVC"/>
    <property type="match status" value="1"/>
</dbReference>
<dbReference type="Proteomes" id="UP000196320">
    <property type="component" value="Unassembled WGS sequence"/>
</dbReference>
<organism evidence="3 4">
    <name type="scientific">Microbacterium esteraromaticum</name>
    <dbReference type="NCBI Taxonomy" id="57043"/>
    <lineage>
        <taxon>Bacteria</taxon>
        <taxon>Bacillati</taxon>
        <taxon>Actinomycetota</taxon>
        <taxon>Actinomycetes</taxon>
        <taxon>Micrococcales</taxon>
        <taxon>Microbacteriaceae</taxon>
        <taxon>Microbacterium</taxon>
    </lineage>
</organism>
<dbReference type="InterPro" id="IPR016047">
    <property type="entry name" value="M23ase_b-sheet_dom"/>
</dbReference>
<protein>
    <submittedName>
        <fullName evidence="3">Membrane proteins related to metalloendopeptidases</fullName>
    </submittedName>
</protein>
<evidence type="ECO:0000256" key="1">
    <source>
        <dbReference type="SAM" id="SignalP"/>
    </source>
</evidence>
<dbReference type="GO" id="GO:0004222">
    <property type="term" value="F:metalloendopeptidase activity"/>
    <property type="evidence" value="ECO:0007669"/>
    <property type="project" value="TreeGrafter"/>
</dbReference>
<keyword evidence="4" id="KW-1185">Reference proteome</keyword>
<dbReference type="AlphaFoldDB" id="A0A1R4IDQ0"/>
<dbReference type="SUPFAM" id="SSF51261">
    <property type="entry name" value="Duplicated hybrid motif"/>
    <property type="match status" value="1"/>
</dbReference>
<dbReference type="InterPro" id="IPR050570">
    <property type="entry name" value="Cell_wall_metabolism_enzyme"/>
</dbReference>
<evidence type="ECO:0000313" key="4">
    <source>
        <dbReference type="Proteomes" id="UP000196320"/>
    </source>
</evidence>
<reference evidence="3 4" key="1">
    <citation type="submission" date="2017-02" db="EMBL/GenBank/DDBJ databases">
        <authorList>
            <person name="Peterson S.W."/>
        </authorList>
    </citation>
    <scope>NUCLEOTIDE SEQUENCE [LARGE SCALE GENOMIC DNA]</scope>
    <source>
        <strain evidence="3 4">B Mb 05.01</strain>
    </source>
</reference>
<dbReference type="EMBL" id="FUKO01000006">
    <property type="protein sequence ID" value="SJN17918.1"/>
    <property type="molecule type" value="Genomic_DNA"/>
</dbReference>
<dbReference type="PANTHER" id="PTHR21666">
    <property type="entry name" value="PEPTIDASE-RELATED"/>
    <property type="match status" value="1"/>
</dbReference>
<feature type="signal peptide" evidence="1">
    <location>
        <begin position="1"/>
        <end position="23"/>
    </location>
</feature>
<gene>
    <name evidence="3" type="ORF">FM104_01565</name>
</gene>
<evidence type="ECO:0000259" key="2">
    <source>
        <dbReference type="Pfam" id="PF01551"/>
    </source>
</evidence>
<dbReference type="Pfam" id="PF01551">
    <property type="entry name" value="Peptidase_M23"/>
    <property type="match status" value="1"/>
</dbReference>
<keyword evidence="1" id="KW-0732">Signal</keyword>
<evidence type="ECO:0000313" key="3">
    <source>
        <dbReference type="EMBL" id="SJN17918.1"/>
    </source>
</evidence>
<feature type="chain" id="PRO_5039596337" evidence="1">
    <location>
        <begin position="24"/>
        <end position="176"/>
    </location>
</feature>
<proteinExistence type="predicted"/>
<name>A0A1R4IDQ0_9MICO</name>
<accession>A0A1R4IDQ0</accession>
<sequence length="176" mass="17900">MATAVIGIMSMAAALGAPIQAVSADAVTRSADAASAAPGYPWSWPHTGPRLVIEPFRAPAHDYGPGHRGVDITAPIGTAVHAPAAGVVAFQGVVVDRPLLTIDHGSGYVSTFEPVASELSAGATVQAGDVIGMVDIGGHAPRGTMHIGVRVEGVYLNPHPLFGEIPRAILLPCCSD</sequence>
<dbReference type="CDD" id="cd12797">
    <property type="entry name" value="M23_peptidase"/>
    <property type="match status" value="1"/>
</dbReference>
<dbReference type="Gene3D" id="2.70.70.10">
    <property type="entry name" value="Glucose Permease (Domain IIA)"/>
    <property type="match status" value="1"/>
</dbReference>